<name>A0AAN9N113_CANGL</name>
<comment type="caution">
    <text evidence="1">The sequence shown here is derived from an EMBL/GenBank/DDBJ whole genome shotgun (WGS) entry which is preliminary data.</text>
</comment>
<protein>
    <submittedName>
        <fullName evidence="1">Uncharacterized protein</fullName>
    </submittedName>
</protein>
<evidence type="ECO:0000313" key="1">
    <source>
        <dbReference type="EMBL" id="KAK7361978.1"/>
    </source>
</evidence>
<dbReference type="AlphaFoldDB" id="A0AAN9N113"/>
<evidence type="ECO:0000313" key="2">
    <source>
        <dbReference type="Proteomes" id="UP001367508"/>
    </source>
</evidence>
<dbReference type="EMBL" id="JAYMYQ010000001">
    <property type="protein sequence ID" value="KAK7361978.1"/>
    <property type="molecule type" value="Genomic_DNA"/>
</dbReference>
<organism evidence="1 2">
    <name type="scientific">Canavalia gladiata</name>
    <name type="common">Sword bean</name>
    <name type="synonym">Dolichos gladiatus</name>
    <dbReference type="NCBI Taxonomy" id="3824"/>
    <lineage>
        <taxon>Eukaryota</taxon>
        <taxon>Viridiplantae</taxon>
        <taxon>Streptophyta</taxon>
        <taxon>Embryophyta</taxon>
        <taxon>Tracheophyta</taxon>
        <taxon>Spermatophyta</taxon>
        <taxon>Magnoliopsida</taxon>
        <taxon>eudicotyledons</taxon>
        <taxon>Gunneridae</taxon>
        <taxon>Pentapetalae</taxon>
        <taxon>rosids</taxon>
        <taxon>fabids</taxon>
        <taxon>Fabales</taxon>
        <taxon>Fabaceae</taxon>
        <taxon>Papilionoideae</taxon>
        <taxon>50 kb inversion clade</taxon>
        <taxon>NPAAA clade</taxon>
        <taxon>indigoferoid/millettioid clade</taxon>
        <taxon>Phaseoleae</taxon>
        <taxon>Canavalia</taxon>
    </lineage>
</organism>
<proteinExistence type="predicted"/>
<accession>A0AAN9N113</accession>
<dbReference type="Proteomes" id="UP001367508">
    <property type="component" value="Unassembled WGS sequence"/>
</dbReference>
<reference evidence="1 2" key="1">
    <citation type="submission" date="2024-01" db="EMBL/GenBank/DDBJ databases">
        <title>The genomes of 5 underutilized Papilionoideae crops provide insights into root nodulation and disease resistanc.</title>
        <authorList>
            <person name="Jiang F."/>
        </authorList>
    </citation>
    <scope>NUCLEOTIDE SEQUENCE [LARGE SCALE GENOMIC DNA]</scope>
    <source>
        <strain evidence="1">LVBAO_FW01</strain>
        <tissue evidence="1">Leaves</tissue>
    </source>
</reference>
<keyword evidence="2" id="KW-1185">Reference proteome</keyword>
<sequence>MVLVAQSWFIATDLKRILMRVDNREFFHAFFVLVAAYGPCLSKLNSLLLYPCLISHVKRCHYNPKNPYLHAKRNELEMYTSGDDENDQEAEPLTCMKTVTNGISLLYRCDVKLFTLIILE</sequence>
<gene>
    <name evidence="1" type="ORF">VNO77_04074</name>
</gene>